<name>A0A7I9VL74_9BACT</name>
<dbReference type="Gene3D" id="4.10.520.10">
    <property type="entry name" value="IHF-like DNA-binding proteins"/>
    <property type="match status" value="1"/>
</dbReference>
<evidence type="ECO:0000256" key="1">
    <source>
        <dbReference type="ARBA" id="ARBA00010529"/>
    </source>
</evidence>
<dbReference type="PROSITE" id="PS00045">
    <property type="entry name" value="HISTONE_LIKE"/>
    <property type="match status" value="1"/>
</dbReference>
<evidence type="ECO:0000313" key="6">
    <source>
        <dbReference type="Proteomes" id="UP000503640"/>
    </source>
</evidence>
<dbReference type="InterPro" id="IPR000119">
    <property type="entry name" value="Hist_DNA-bd"/>
</dbReference>
<dbReference type="Pfam" id="PF00216">
    <property type="entry name" value="Bac_DNA_binding"/>
    <property type="match status" value="1"/>
</dbReference>
<dbReference type="GO" id="GO:0030527">
    <property type="term" value="F:structural constituent of chromatin"/>
    <property type="evidence" value="ECO:0007669"/>
    <property type="project" value="InterPro"/>
</dbReference>
<dbReference type="AlphaFoldDB" id="A0A7I9VL74"/>
<dbReference type="PANTHER" id="PTHR33175">
    <property type="entry name" value="DNA-BINDING PROTEIN HU"/>
    <property type="match status" value="1"/>
</dbReference>
<keyword evidence="2" id="KW-0226">DNA condensation</keyword>
<evidence type="ECO:0000256" key="4">
    <source>
        <dbReference type="RuleBase" id="RU003939"/>
    </source>
</evidence>
<sequence>MTKADLIEKVQATRPDLSKRQVAELVDTVFEHLARAIRKDKRFSMPGFGTFVVKRRAGRVGRNPQTGAAIEIAPTKTVGFKPAPELKKAL</sequence>
<evidence type="ECO:0000313" key="5">
    <source>
        <dbReference type="EMBL" id="GEJ57162.1"/>
    </source>
</evidence>
<evidence type="ECO:0000256" key="3">
    <source>
        <dbReference type="ARBA" id="ARBA00023125"/>
    </source>
</evidence>
<dbReference type="GO" id="GO:0003677">
    <property type="term" value="F:DNA binding"/>
    <property type="evidence" value="ECO:0007669"/>
    <property type="project" value="UniProtKB-KW"/>
</dbReference>
<reference evidence="6" key="1">
    <citation type="journal article" date="2020" name="Appl. Environ. Microbiol.">
        <title>Diazotrophic Anaeromyxobacter Isolates from Soils.</title>
        <authorList>
            <person name="Masuda Y."/>
            <person name="Yamanaka H."/>
            <person name="Xu Z.X."/>
            <person name="Shiratori Y."/>
            <person name="Aono T."/>
            <person name="Amachi S."/>
            <person name="Senoo K."/>
            <person name="Itoh H."/>
        </authorList>
    </citation>
    <scope>NUCLEOTIDE SEQUENCE [LARGE SCALE GENOMIC DNA]</scope>
    <source>
        <strain evidence="6">R267</strain>
    </source>
</reference>
<keyword evidence="3 5" id="KW-0238">DNA-binding</keyword>
<comment type="similarity">
    <text evidence="1 4">Belongs to the bacterial histone-like protein family.</text>
</comment>
<dbReference type="EMBL" id="BJTG01000004">
    <property type="protein sequence ID" value="GEJ57162.1"/>
    <property type="molecule type" value="Genomic_DNA"/>
</dbReference>
<dbReference type="SMART" id="SM00411">
    <property type="entry name" value="BHL"/>
    <property type="match status" value="1"/>
</dbReference>
<dbReference type="InterPro" id="IPR020816">
    <property type="entry name" value="Histone-like_DNA-bd_CS"/>
</dbReference>
<dbReference type="SUPFAM" id="SSF47729">
    <property type="entry name" value="IHF-like DNA-binding proteins"/>
    <property type="match status" value="1"/>
</dbReference>
<comment type="caution">
    <text evidence="5">The sequence shown here is derived from an EMBL/GenBank/DDBJ whole genome shotgun (WGS) entry which is preliminary data.</text>
</comment>
<dbReference type="RefSeq" id="WP_176064644.1">
    <property type="nucleotide sequence ID" value="NZ_BJTG01000004.1"/>
</dbReference>
<dbReference type="InterPro" id="IPR010992">
    <property type="entry name" value="IHF-like_DNA-bd_dom_sf"/>
</dbReference>
<dbReference type="PRINTS" id="PR01727">
    <property type="entry name" value="DNABINDINGHU"/>
</dbReference>
<dbReference type="Proteomes" id="UP000503640">
    <property type="component" value="Unassembled WGS sequence"/>
</dbReference>
<dbReference type="GO" id="GO:0030261">
    <property type="term" value="P:chromosome condensation"/>
    <property type="evidence" value="ECO:0007669"/>
    <property type="project" value="UniProtKB-KW"/>
</dbReference>
<proteinExistence type="inferred from homology"/>
<organism evidence="5 6">
    <name type="scientific">Anaeromyxobacter diazotrophicus</name>
    <dbReference type="NCBI Taxonomy" id="2590199"/>
    <lineage>
        <taxon>Bacteria</taxon>
        <taxon>Pseudomonadati</taxon>
        <taxon>Myxococcota</taxon>
        <taxon>Myxococcia</taxon>
        <taxon>Myxococcales</taxon>
        <taxon>Cystobacterineae</taxon>
        <taxon>Anaeromyxobacteraceae</taxon>
        <taxon>Anaeromyxobacter</taxon>
    </lineage>
</organism>
<keyword evidence="6" id="KW-1185">Reference proteome</keyword>
<dbReference type="CDD" id="cd13831">
    <property type="entry name" value="HU"/>
    <property type="match status" value="1"/>
</dbReference>
<gene>
    <name evidence="5" type="primary">hup2</name>
    <name evidence="5" type="ORF">AMYX_19030</name>
</gene>
<protein>
    <submittedName>
        <fullName evidence="5">SPBc2 prophage-derived DNA-binding protein HU 2</fullName>
    </submittedName>
</protein>
<dbReference type="PANTHER" id="PTHR33175:SF3">
    <property type="entry name" value="DNA-BINDING PROTEIN HU-BETA"/>
    <property type="match status" value="1"/>
</dbReference>
<accession>A0A7I9VL74</accession>
<evidence type="ECO:0000256" key="2">
    <source>
        <dbReference type="ARBA" id="ARBA00023067"/>
    </source>
</evidence>